<evidence type="ECO:0000256" key="5">
    <source>
        <dbReference type="SAM" id="MobiDB-lite"/>
    </source>
</evidence>
<dbReference type="CDD" id="cd21133">
    <property type="entry name" value="EVE"/>
    <property type="match status" value="1"/>
</dbReference>
<proteinExistence type="predicted"/>
<dbReference type="PANTHER" id="PTHR14087">
    <property type="entry name" value="THYMOCYTE NUCLEAR PROTEIN 1"/>
    <property type="match status" value="1"/>
</dbReference>
<evidence type="ECO:0000256" key="3">
    <source>
        <dbReference type="ARBA" id="ARBA00022553"/>
    </source>
</evidence>
<protein>
    <recommendedName>
        <fullName evidence="2">Thymocyte nuclear protein 1</fullName>
    </recommendedName>
</protein>
<feature type="domain" description="EVE" evidence="6">
    <location>
        <begin position="41"/>
        <end position="195"/>
    </location>
</feature>
<accession>A0AAV9IGB2</accession>
<keyword evidence="8" id="KW-1185">Reference proteome</keyword>
<dbReference type="SUPFAM" id="SSF88697">
    <property type="entry name" value="PUA domain-like"/>
    <property type="match status" value="1"/>
</dbReference>
<evidence type="ECO:0000313" key="8">
    <source>
        <dbReference type="Proteomes" id="UP001300502"/>
    </source>
</evidence>
<dbReference type="InterPro" id="IPR002740">
    <property type="entry name" value="EVE_domain"/>
</dbReference>
<dbReference type="GO" id="GO:0005634">
    <property type="term" value="C:nucleus"/>
    <property type="evidence" value="ECO:0007669"/>
    <property type="project" value="UniProtKB-SubCell"/>
</dbReference>
<comment type="subcellular location">
    <subcellularLocation>
        <location evidence="1">Nucleus</location>
    </subcellularLocation>
</comment>
<dbReference type="Gene3D" id="3.10.590.10">
    <property type="entry name" value="ph1033 like domains"/>
    <property type="match status" value="1"/>
</dbReference>
<feature type="compositionally biased region" description="Basic and acidic residues" evidence="5">
    <location>
        <begin position="18"/>
        <end position="35"/>
    </location>
</feature>
<dbReference type="EMBL" id="JANCYU010000040">
    <property type="protein sequence ID" value="KAK4526485.1"/>
    <property type="molecule type" value="Genomic_DNA"/>
</dbReference>
<comment type="caution">
    <text evidence="7">The sequence shown here is derived from an EMBL/GenBank/DDBJ whole genome shotgun (WGS) entry which is preliminary data.</text>
</comment>
<dbReference type="AlphaFoldDB" id="A0AAV9IGB2"/>
<gene>
    <name evidence="7" type="ORF">GAYE_SCF24G4401</name>
</gene>
<evidence type="ECO:0000259" key="6">
    <source>
        <dbReference type="Pfam" id="PF01878"/>
    </source>
</evidence>
<reference evidence="7 8" key="1">
    <citation type="submission" date="2022-07" db="EMBL/GenBank/DDBJ databases">
        <title>Genome-wide signatures of adaptation to extreme environments.</title>
        <authorList>
            <person name="Cho C.H."/>
            <person name="Yoon H.S."/>
        </authorList>
    </citation>
    <scope>NUCLEOTIDE SEQUENCE [LARGE SCALE GENOMIC DNA]</scope>
    <source>
        <strain evidence="7 8">108.79 E11</strain>
    </source>
</reference>
<feature type="region of interest" description="Disordered" evidence="5">
    <location>
        <begin position="1"/>
        <end position="39"/>
    </location>
</feature>
<dbReference type="InterPro" id="IPR047197">
    <property type="entry name" value="THYN1-like_EVE"/>
</dbReference>
<dbReference type="FunFam" id="3.10.590.10:FF:000003">
    <property type="entry name" value="Thymocyte nuclear protein 1"/>
    <property type="match status" value="1"/>
</dbReference>
<evidence type="ECO:0000256" key="2">
    <source>
        <dbReference type="ARBA" id="ARBA00014654"/>
    </source>
</evidence>
<sequence length="203" mass="24200">MPKRKRQISSAKRTALRQSERQETTKRENNLEKQTTETQQFFLLKSEPESRLEKGVDVRFSIQDLQNEPDQSATWDGVRNYQARNILKSMRKDDLAFFYHSNCKEPGIVGIVRIIKEAFPDPTQFEPKSPYYDPKSSKDNPTWYAVQVKLEEVWERKVTLQELKKYDDLSDMDLFKRSRLSVQKILEHQWKFILDLLQKNKQL</sequence>
<evidence type="ECO:0000256" key="1">
    <source>
        <dbReference type="ARBA" id="ARBA00004123"/>
    </source>
</evidence>
<organism evidence="7 8">
    <name type="scientific">Galdieria yellowstonensis</name>
    <dbReference type="NCBI Taxonomy" id="3028027"/>
    <lineage>
        <taxon>Eukaryota</taxon>
        <taxon>Rhodophyta</taxon>
        <taxon>Bangiophyceae</taxon>
        <taxon>Galdieriales</taxon>
        <taxon>Galdieriaceae</taxon>
        <taxon>Galdieria</taxon>
    </lineage>
</organism>
<evidence type="ECO:0000313" key="7">
    <source>
        <dbReference type="EMBL" id="KAK4526485.1"/>
    </source>
</evidence>
<dbReference type="InterPro" id="IPR015947">
    <property type="entry name" value="PUA-like_sf"/>
</dbReference>
<keyword evidence="3" id="KW-0597">Phosphoprotein</keyword>
<name>A0AAV9IGB2_9RHOD</name>
<dbReference type="Proteomes" id="UP001300502">
    <property type="component" value="Unassembled WGS sequence"/>
</dbReference>
<evidence type="ECO:0000256" key="4">
    <source>
        <dbReference type="ARBA" id="ARBA00023242"/>
    </source>
</evidence>
<dbReference type="InterPro" id="IPR052181">
    <property type="entry name" value="5hmC_binding"/>
</dbReference>
<dbReference type="PANTHER" id="PTHR14087:SF7">
    <property type="entry name" value="THYMOCYTE NUCLEAR PROTEIN 1"/>
    <property type="match status" value="1"/>
</dbReference>
<keyword evidence="4" id="KW-0539">Nucleus</keyword>
<dbReference type="Pfam" id="PF01878">
    <property type="entry name" value="EVE"/>
    <property type="match status" value="1"/>
</dbReference>